<dbReference type="GO" id="GO:0051301">
    <property type="term" value="P:cell division"/>
    <property type="evidence" value="ECO:0007669"/>
    <property type="project" value="UniProtKB-KW"/>
</dbReference>
<dbReference type="GO" id="GO:0003723">
    <property type="term" value="F:RNA binding"/>
    <property type="evidence" value="ECO:0007669"/>
    <property type="project" value="UniProtKB-KW"/>
</dbReference>
<dbReference type="STRING" id="1123349.SAMN02744037_00399"/>
<dbReference type="PANTHER" id="PTHR32432:SF3">
    <property type="entry name" value="ETHANOLAMINE UTILIZATION PROTEIN EUTJ"/>
    <property type="match status" value="1"/>
</dbReference>
<dbReference type="AlphaFoldDB" id="A0A1M6KJ37"/>
<dbReference type="SMART" id="SM00842">
    <property type="entry name" value="FtsA"/>
    <property type="match status" value="1"/>
</dbReference>
<keyword evidence="1" id="KW-0694">RNA-binding</keyword>
<protein>
    <submittedName>
        <fullName evidence="3">Cell division protein FtsA</fullName>
    </submittedName>
</protein>
<dbReference type="InterPro" id="IPR043129">
    <property type="entry name" value="ATPase_NBD"/>
</dbReference>
<sequence length="630" mass="71351">MQEDKNLKINVNDLFFALDIGTRNVVGIVGRKNEDNFDVIDHEIIEHPDRAMYDGQIHDINKVSEVVKKVKRRLEERLGVELKYVSIAAAGRALKTKRVKVEMNIDSTVEIEKRIINSLELEGIQKAQEEISQDEKNKSSYYCVGHTVVNYYLDNSPITNPRGHKGNKLEGDIIATFLPHIVVDSLYTVVHRANLEVISLTLEPIAAINICIPQKFRLLNLTLVDIGAGTSDIAITKDGAVVAYGMVSIAGDEITEALSKSLLLDFVTAEKLKIQLNIKHEHTFSDIVGMSYNMTTDEILDKIDDSIKNLANKISETIVEFNGKKPSAVFCIGGGSQIPRLTEYIALNLDIPKERVVIKGSEALENINFEKEKLIGPEYITPIGIGCISSNADEEDFLQIMVNKTPIRLFNSKELSISDALVLVGFNPRKLIGKKGKDLIYYFNGKKEKKLGCYGESAKIYINGELGSLDTKLKNKDVIEIEEAVNGEDAKVYIEDLIKLYNIDEYKYDILINDELVSSNYEVRENDYIELRRKNSDETEIETIEEINEKTIDLNKKEGYNSNKYITVKVNGEDIDIKKKNRDVIFVDIFDYIEFDRTKVKGTLILKLNGRKANYTDILRNNDVIEVYWE</sequence>
<dbReference type="PROSITE" id="PS50889">
    <property type="entry name" value="S4"/>
    <property type="match status" value="1"/>
</dbReference>
<accession>A0A1M6KJ37</accession>
<keyword evidence="4" id="KW-1185">Reference proteome</keyword>
<dbReference type="PANTHER" id="PTHR32432">
    <property type="entry name" value="CELL DIVISION PROTEIN FTSA-RELATED"/>
    <property type="match status" value="1"/>
</dbReference>
<dbReference type="Proteomes" id="UP000242497">
    <property type="component" value="Unassembled WGS sequence"/>
</dbReference>
<dbReference type="SUPFAM" id="SSF53067">
    <property type="entry name" value="Actin-like ATPase domain"/>
    <property type="match status" value="2"/>
</dbReference>
<dbReference type="RefSeq" id="WP_072886770.1">
    <property type="nucleotide sequence ID" value="NZ_FRAE01000007.1"/>
</dbReference>
<dbReference type="Gene3D" id="3.30.420.40">
    <property type="match status" value="2"/>
</dbReference>
<proteinExistence type="predicted"/>
<feature type="domain" description="SHS2" evidence="2">
    <location>
        <begin position="15"/>
        <end position="211"/>
    </location>
</feature>
<reference evidence="4" key="1">
    <citation type="submission" date="2016-11" db="EMBL/GenBank/DDBJ databases">
        <authorList>
            <person name="Varghese N."/>
            <person name="Submissions S."/>
        </authorList>
    </citation>
    <scope>NUCLEOTIDE SEQUENCE [LARGE SCALE GENOMIC DNA]</scope>
    <source>
        <strain evidence="4">DSM 15518</strain>
    </source>
</reference>
<keyword evidence="3" id="KW-0131">Cell cycle</keyword>
<evidence type="ECO:0000313" key="4">
    <source>
        <dbReference type="Proteomes" id="UP000242497"/>
    </source>
</evidence>
<keyword evidence="3" id="KW-0132">Cell division</keyword>
<dbReference type="Pfam" id="PF14450">
    <property type="entry name" value="FtsA"/>
    <property type="match status" value="1"/>
</dbReference>
<dbReference type="EMBL" id="FRAE01000007">
    <property type="protein sequence ID" value="SHJ58945.1"/>
    <property type="molecule type" value="Genomic_DNA"/>
</dbReference>
<name>A0A1M6KJ37_9FIRM</name>
<dbReference type="CDD" id="cd24004">
    <property type="entry name" value="ASKHA_NBD_PilM-like"/>
    <property type="match status" value="1"/>
</dbReference>
<gene>
    <name evidence="3" type="ORF">SAMN02744037_00399</name>
</gene>
<organism evidence="3 4">
    <name type="scientific">Tepidibacter formicigenes DSM 15518</name>
    <dbReference type="NCBI Taxonomy" id="1123349"/>
    <lineage>
        <taxon>Bacteria</taxon>
        <taxon>Bacillati</taxon>
        <taxon>Bacillota</taxon>
        <taxon>Clostridia</taxon>
        <taxon>Peptostreptococcales</taxon>
        <taxon>Peptostreptococcaceae</taxon>
        <taxon>Tepidibacter</taxon>
    </lineage>
</organism>
<dbReference type="OrthoDB" id="9768127at2"/>
<dbReference type="InterPro" id="IPR050696">
    <property type="entry name" value="FtsA/MreB"/>
</dbReference>
<evidence type="ECO:0000256" key="1">
    <source>
        <dbReference type="PROSITE-ProRule" id="PRU00182"/>
    </source>
</evidence>
<evidence type="ECO:0000259" key="2">
    <source>
        <dbReference type="SMART" id="SM00842"/>
    </source>
</evidence>
<evidence type="ECO:0000313" key="3">
    <source>
        <dbReference type="EMBL" id="SHJ58945.1"/>
    </source>
</evidence>
<dbReference type="InterPro" id="IPR003494">
    <property type="entry name" value="SHS2_FtsA"/>
</dbReference>